<name>A0A0C2J0T2_THEKT</name>
<protein>
    <submittedName>
        <fullName evidence="1">Uncharacterized protein</fullName>
    </submittedName>
</protein>
<evidence type="ECO:0000313" key="2">
    <source>
        <dbReference type="Proteomes" id="UP000031668"/>
    </source>
</evidence>
<dbReference type="Proteomes" id="UP000031668">
    <property type="component" value="Unassembled WGS sequence"/>
</dbReference>
<sequence>MSCVQDILVYNSLFYHEDLDDALLEVAASQGFDYLLNQEIFVRLLGSRQRNGNSVVQIFRPLVMTTSDLCGLASRPSYLNAPIREFMYVERSEIVFHICHVNEFAKL</sequence>
<evidence type="ECO:0000313" key="1">
    <source>
        <dbReference type="EMBL" id="KII62632.1"/>
    </source>
</evidence>
<comment type="caution">
    <text evidence="1">The sequence shown here is derived from an EMBL/GenBank/DDBJ whole genome shotgun (WGS) entry which is preliminary data.</text>
</comment>
<dbReference type="AlphaFoldDB" id="A0A0C2J0T2"/>
<gene>
    <name evidence="1" type="ORF">RF11_01034</name>
</gene>
<reference evidence="1 2" key="1">
    <citation type="journal article" date="2014" name="Genome Biol. Evol.">
        <title>The genome of the myxosporean Thelohanellus kitauei shows adaptations to nutrient acquisition within its fish host.</title>
        <authorList>
            <person name="Yang Y."/>
            <person name="Xiong J."/>
            <person name="Zhou Z."/>
            <person name="Huo F."/>
            <person name="Miao W."/>
            <person name="Ran C."/>
            <person name="Liu Y."/>
            <person name="Zhang J."/>
            <person name="Feng J."/>
            <person name="Wang M."/>
            <person name="Wang M."/>
            <person name="Wang L."/>
            <person name="Yao B."/>
        </authorList>
    </citation>
    <scope>NUCLEOTIDE SEQUENCE [LARGE SCALE GENOMIC DNA]</scope>
    <source>
        <strain evidence="1">Wuqing</strain>
    </source>
</reference>
<proteinExistence type="predicted"/>
<dbReference type="EMBL" id="JWZT01004917">
    <property type="protein sequence ID" value="KII62632.1"/>
    <property type="molecule type" value="Genomic_DNA"/>
</dbReference>
<accession>A0A0C2J0T2</accession>
<keyword evidence="2" id="KW-1185">Reference proteome</keyword>
<organism evidence="1 2">
    <name type="scientific">Thelohanellus kitauei</name>
    <name type="common">Myxosporean</name>
    <dbReference type="NCBI Taxonomy" id="669202"/>
    <lineage>
        <taxon>Eukaryota</taxon>
        <taxon>Metazoa</taxon>
        <taxon>Cnidaria</taxon>
        <taxon>Myxozoa</taxon>
        <taxon>Myxosporea</taxon>
        <taxon>Bivalvulida</taxon>
        <taxon>Platysporina</taxon>
        <taxon>Myxobolidae</taxon>
        <taxon>Thelohanellus</taxon>
    </lineage>
</organism>